<protein>
    <submittedName>
        <fullName evidence="1">YqcI/YcgG family protein</fullName>
    </submittedName>
</protein>
<accession>A0ABD5U9Y4</accession>
<keyword evidence="2" id="KW-1185">Reference proteome</keyword>
<name>A0ABD5U9Y4_9EURY</name>
<gene>
    <name evidence="1" type="ORF">ACFQHK_11670</name>
</gene>
<dbReference type="RefSeq" id="WP_304449491.1">
    <property type="nucleotide sequence ID" value="NZ_JARRAH010000001.1"/>
</dbReference>
<organism evidence="1 2">
    <name type="scientific">Halomarina ordinaria</name>
    <dbReference type="NCBI Taxonomy" id="3033939"/>
    <lineage>
        <taxon>Archaea</taxon>
        <taxon>Methanobacteriati</taxon>
        <taxon>Methanobacteriota</taxon>
        <taxon>Stenosarchaea group</taxon>
        <taxon>Halobacteria</taxon>
        <taxon>Halobacteriales</taxon>
        <taxon>Natronomonadaceae</taxon>
        <taxon>Halomarina</taxon>
    </lineage>
</organism>
<dbReference type="PANTHER" id="PTHR40045">
    <property type="entry name" value="YCGG FAMILY PROTEIN"/>
    <property type="match status" value="1"/>
</dbReference>
<evidence type="ECO:0000313" key="1">
    <source>
        <dbReference type="EMBL" id="MFC6837164.1"/>
    </source>
</evidence>
<reference evidence="1 2" key="1">
    <citation type="journal article" date="2019" name="Int. J. Syst. Evol. Microbiol.">
        <title>The Global Catalogue of Microorganisms (GCM) 10K type strain sequencing project: providing services to taxonomists for standard genome sequencing and annotation.</title>
        <authorList>
            <consortium name="The Broad Institute Genomics Platform"/>
            <consortium name="The Broad Institute Genome Sequencing Center for Infectious Disease"/>
            <person name="Wu L."/>
            <person name="Ma J."/>
        </authorList>
    </citation>
    <scope>NUCLEOTIDE SEQUENCE [LARGE SCALE GENOMIC DNA]</scope>
    <source>
        <strain evidence="1 2">PSRA2</strain>
    </source>
</reference>
<dbReference type="Proteomes" id="UP001596406">
    <property type="component" value="Unassembled WGS sequence"/>
</dbReference>
<dbReference type="Pfam" id="PF08892">
    <property type="entry name" value="YqcI_YcgG"/>
    <property type="match status" value="1"/>
</dbReference>
<proteinExistence type="predicted"/>
<dbReference type="PANTHER" id="PTHR40045:SF1">
    <property type="entry name" value="YQCI_YCGG FAMILY PROTEIN"/>
    <property type="match status" value="1"/>
</dbReference>
<dbReference type="EMBL" id="JBHSXM010000001">
    <property type="protein sequence ID" value="MFC6837164.1"/>
    <property type="molecule type" value="Genomic_DNA"/>
</dbReference>
<dbReference type="InterPro" id="IPR014988">
    <property type="entry name" value="Uncharacterised_YqcI/YcgG"/>
</dbReference>
<comment type="caution">
    <text evidence="1">The sequence shown here is derived from an EMBL/GenBank/DDBJ whole genome shotgun (WGS) entry which is preliminary data.</text>
</comment>
<sequence>MTEPFGLWNQSTIRRRVREGSLPAWVCDHYEAFRAAMLDEDDAFPCYFGVESERTGMALYTACASTTDPAALATLRDTLVEYTRVFENHSERASLVAFFRPPERPLDERAYFERFWGVLQYLHDHDPVPWPADFPADPSDPHWEFCFGGEPIFPTARAPFYEDRRSRYTPHGLEITFQPRAIFAGITGDTAAGRRAREVIRGRLESYDAVCPHADIGDWGETQERTQYLLPEGEGSHERCPIEITTPRS</sequence>
<dbReference type="AlphaFoldDB" id="A0ABD5U9Y4"/>
<evidence type="ECO:0000313" key="2">
    <source>
        <dbReference type="Proteomes" id="UP001596406"/>
    </source>
</evidence>